<protein>
    <recommendedName>
        <fullName evidence="9">Mid2 domain-containing protein</fullName>
    </recommendedName>
</protein>
<evidence type="ECO:0000256" key="4">
    <source>
        <dbReference type="ARBA" id="ARBA00023136"/>
    </source>
</evidence>
<name>A0AAN4PEB1_ASPLE</name>
<feature type="transmembrane region" description="Helical" evidence="5">
    <location>
        <begin position="222"/>
        <end position="244"/>
    </location>
</feature>
<reference evidence="7 8" key="1">
    <citation type="submission" date="2015-11" db="EMBL/GenBank/DDBJ databases">
        <title>Aspergillus lentulus strain IFM 54703T.</title>
        <authorList>
            <person name="Kusuya Y."/>
            <person name="Sakai K."/>
            <person name="Kamei K."/>
            <person name="Takahashi H."/>
            <person name="Yaguchi T."/>
        </authorList>
    </citation>
    <scope>NUCLEOTIDE SEQUENCE [LARGE SCALE GENOMIC DNA]</scope>
    <source>
        <strain evidence="7 8">IFM 54703</strain>
    </source>
</reference>
<organism evidence="7 8">
    <name type="scientific">Aspergillus lentulus</name>
    <dbReference type="NCBI Taxonomy" id="293939"/>
    <lineage>
        <taxon>Eukaryota</taxon>
        <taxon>Fungi</taxon>
        <taxon>Dikarya</taxon>
        <taxon>Ascomycota</taxon>
        <taxon>Pezizomycotina</taxon>
        <taxon>Eurotiomycetes</taxon>
        <taxon>Eurotiomycetidae</taxon>
        <taxon>Eurotiales</taxon>
        <taxon>Aspergillaceae</taxon>
        <taxon>Aspergillus</taxon>
        <taxon>Aspergillus subgen. Fumigati</taxon>
    </lineage>
</organism>
<evidence type="ECO:0000256" key="2">
    <source>
        <dbReference type="ARBA" id="ARBA00022692"/>
    </source>
</evidence>
<evidence type="ECO:0008006" key="9">
    <source>
        <dbReference type="Google" id="ProtNLM"/>
    </source>
</evidence>
<comment type="subcellular location">
    <subcellularLocation>
        <location evidence="1">Membrane</location>
        <topology evidence="1">Single-pass membrane protein</topology>
    </subcellularLocation>
</comment>
<dbReference type="GO" id="GO:0016020">
    <property type="term" value="C:membrane"/>
    <property type="evidence" value="ECO:0007669"/>
    <property type="project" value="UniProtKB-SubCell"/>
</dbReference>
<gene>
    <name evidence="7" type="ORF">ALT_2268</name>
</gene>
<dbReference type="CDD" id="cd12087">
    <property type="entry name" value="TM_EGFR-like"/>
    <property type="match status" value="1"/>
</dbReference>
<evidence type="ECO:0000313" key="8">
    <source>
        <dbReference type="Proteomes" id="UP000051487"/>
    </source>
</evidence>
<dbReference type="GO" id="GO:0071944">
    <property type="term" value="C:cell periphery"/>
    <property type="evidence" value="ECO:0007669"/>
    <property type="project" value="UniProtKB-ARBA"/>
</dbReference>
<sequence length="427" mass="44947">MKSFRLNISLFSAILWLVFPNPSLSACYYPDGSVAPQDTPCQDSTKQATCCGQGYACLSNSICMATGDEIKKPGASLYVRGSCTDQTWRSSACPLFCINQDPPNRDNLAGGQGIEKCPNTDLDMYYCIDHNMGNVNCSAQHQVLIFQGTPTAVTTIGVTATTNIPSSTSSISSVTANSSAAVTTTSYSTTTGSPSPAASKVAAETTTSAAVEPKSAQNHTGVIAGAAVGGFVCLAAIAGLVFFFRRRAKRQREDRLGLAPSSQLSSGNVYMTDVSVARQSIPSKQGAKALYEAPGTEYRSFGEKDNQIWPGSFVAARPLQEQMMTAEGIHDRIRRKSVPLQASAFLVRHLDTGGKGAAQALKDLPDADDGATPDAALFPLAMSDGMPIEWALNRAPTLGKGGNGTATDVVLWASETLASGRASYHRG</sequence>
<dbReference type="InterPro" id="IPR051694">
    <property type="entry name" value="Immunoregulatory_rcpt-like"/>
</dbReference>
<dbReference type="AlphaFoldDB" id="A0AAN4PEB1"/>
<comment type="caution">
    <text evidence="7">The sequence shown here is derived from an EMBL/GenBank/DDBJ whole genome shotgun (WGS) entry which is preliminary data.</text>
</comment>
<keyword evidence="2 5" id="KW-0812">Transmembrane</keyword>
<dbReference type="PANTHER" id="PTHR15549">
    <property type="entry name" value="PAIRED IMMUNOGLOBULIN-LIKE TYPE 2 RECEPTOR"/>
    <property type="match status" value="1"/>
</dbReference>
<evidence type="ECO:0000256" key="6">
    <source>
        <dbReference type="SAM" id="SignalP"/>
    </source>
</evidence>
<dbReference type="EMBL" id="BCLY01000004">
    <property type="protein sequence ID" value="GAQ04947.1"/>
    <property type="molecule type" value="Genomic_DNA"/>
</dbReference>
<evidence type="ECO:0000256" key="1">
    <source>
        <dbReference type="ARBA" id="ARBA00004167"/>
    </source>
</evidence>
<evidence type="ECO:0000256" key="3">
    <source>
        <dbReference type="ARBA" id="ARBA00022989"/>
    </source>
</evidence>
<keyword evidence="3 5" id="KW-1133">Transmembrane helix</keyword>
<keyword evidence="6" id="KW-0732">Signal</keyword>
<accession>A0AAN4PEB1</accession>
<dbReference type="Proteomes" id="UP000051487">
    <property type="component" value="Unassembled WGS sequence"/>
</dbReference>
<keyword evidence="4 5" id="KW-0472">Membrane</keyword>
<evidence type="ECO:0000256" key="5">
    <source>
        <dbReference type="SAM" id="Phobius"/>
    </source>
</evidence>
<evidence type="ECO:0000313" key="7">
    <source>
        <dbReference type="EMBL" id="GAQ04947.1"/>
    </source>
</evidence>
<feature type="chain" id="PRO_5042873521" description="Mid2 domain-containing protein" evidence="6">
    <location>
        <begin position="26"/>
        <end position="427"/>
    </location>
</feature>
<proteinExistence type="predicted"/>
<feature type="signal peptide" evidence="6">
    <location>
        <begin position="1"/>
        <end position="25"/>
    </location>
</feature>
<dbReference type="PROSITE" id="PS51257">
    <property type="entry name" value="PROKAR_LIPOPROTEIN"/>
    <property type="match status" value="1"/>
</dbReference>